<dbReference type="Pfam" id="PF09867">
    <property type="entry name" value="TagF_N"/>
    <property type="match status" value="1"/>
</dbReference>
<dbReference type="OrthoDB" id="9801841at2"/>
<comment type="caution">
    <text evidence="1">The sequence shown here is derived from an EMBL/GenBank/DDBJ whole genome shotgun (WGS) entry which is preliminary data.</text>
</comment>
<organism evidence="1 2">
    <name type="scientific">Janthinobacterium psychrotolerans</name>
    <dbReference type="NCBI Taxonomy" id="1747903"/>
    <lineage>
        <taxon>Bacteria</taxon>
        <taxon>Pseudomonadati</taxon>
        <taxon>Pseudomonadota</taxon>
        <taxon>Betaproteobacteria</taxon>
        <taxon>Burkholderiales</taxon>
        <taxon>Oxalobacteraceae</taxon>
        <taxon>Janthinobacterium</taxon>
    </lineage>
</organism>
<dbReference type="PATRIC" id="fig|1747903.4.peg.312"/>
<dbReference type="Gene3D" id="3.40.1730.10">
    <property type="entry name" value="pa0076 domain"/>
    <property type="match status" value="1"/>
</dbReference>
<dbReference type="InterPro" id="IPR038225">
    <property type="entry name" value="TagF_sf"/>
</dbReference>
<dbReference type="InterPro" id="IPR017748">
    <property type="entry name" value="TagF"/>
</dbReference>
<evidence type="ECO:0000313" key="2">
    <source>
        <dbReference type="Proteomes" id="UP000092713"/>
    </source>
</evidence>
<name>A0A1A7BVN6_9BURK</name>
<dbReference type="EMBL" id="LOCQ01000062">
    <property type="protein sequence ID" value="OBV36824.1"/>
    <property type="molecule type" value="Genomic_DNA"/>
</dbReference>
<protein>
    <submittedName>
        <fullName evidence="1">Type VI secretion system protein ImpM</fullName>
    </submittedName>
</protein>
<gene>
    <name evidence="1" type="ORF">ASR47_1001301</name>
</gene>
<dbReference type="AlphaFoldDB" id="A0A1A7BVN6"/>
<sequence length="329" mass="35653">MTATPQAVRLGYFGKLPARGDFVKASDNHALVQLLDDWLAQVMSALTMAPRWKLNYDALAPLRFAFVGTRSRRAIAGRLEASCDVSQRRFPFMAMSAIEVPDAGAFVGCSPLVLSALWQRLDALCAGLLSPADPAPALLALAGEVVRVDPGDPGHAARFSAFLQARTLRSLQALLASPTFPVTVRELLLGLGMLLQPLRHSGQGQSLRLEKNLVLPLPLDAGQRELVACFWLQLILPFLQPLDVELALFFACLGEAPVLLVGFCGADPHALRALIDPQAACERLIVLDQLDWVDDGLAQQPALRHLSACLQQDQLSLRTACAMFNDTFA</sequence>
<dbReference type="STRING" id="1747903.ASR47_1001301"/>
<dbReference type="NCBIfam" id="TIGR03373">
    <property type="entry name" value="VI_minor_4"/>
    <property type="match status" value="1"/>
</dbReference>
<dbReference type="RefSeq" id="WP_065310599.1">
    <property type="nucleotide sequence ID" value="NZ_LOCQ01000062.1"/>
</dbReference>
<accession>A0A1A7BVN6</accession>
<proteinExistence type="predicted"/>
<keyword evidence="2" id="KW-1185">Reference proteome</keyword>
<dbReference type="Proteomes" id="UP000092713">
    <property type="component" value="Unassembled WGS sequence"/>
</dbReference>
<evidence type="ECO:0000313" key="1">
    <source>
        <dbReference type="EMBL" id="OBV36824.1"/>
    </source>
</evidence>
<reference evidence="1 2" key="1">
    <citation type="submission" date="2016-04" db="EMBL/GenBank/DDBJ databases">
        <title>Draft genome sequence of Janthinobacterium psychrotolerans sp. nov., isolated from freshwater sediments in Denmark.</title>
        <authorList>
            <person name="Gong X."/>
            <person name="Skrivergaard S."/>
            <person name="Korsgaard B.S."/>
            <person name="Schreiber L."/>
            <person name="Marshall I.P."/>
            <person name="Finster K."/>
            <person name="Schramm A."/>
        </authorList>
    </citation>
    <scope>NUCLEOTIDE SEQUENCE [LARGE SCALE GENOMIC DNA]</scope>
    <source>
        <strain evidence="1 2">S3-2</strain>
    </source>
</reference>